<evidence type="ECO:0000313" key="2">
    <source>
        <dbReference type="EMBL" id="GAA5533848.1"/>
    </source>
</evidence>
<keyword evidence="3" id="KW-1185">Reference proteome</keyword>
<comment type="caution">
    <text evidence="2">The sequence shown here is derived from an EMBL/GenBank/DDBJ whole genome shotgun (WGS) entry which is preliminary data.</text>
</comment>
<evidence type="ECO:0000313" key="3">
    <source>
        <dbReference type="Proteomes" id="UP001404956"/>
    </source>
</evidence>
<name>A0ABP9XG37_9DEIO</name>
<feature type="region of interest" description="Disordered" evidence="1">
    <location>
        <begin position="214"/>
        <end position="234"/>
    </location>
</feature>
<evidence type="ECO:0000256" key="1">
    <source>
        <dbReference type="SAM" id="MobiDB-lite"/>
    </source>
</evidence>
<sequence length="234" mass="25708">MTTLLDLTPAQGGPRECGPGRQEGHIYAECGFGPNGSPIEHFLIDHPIPVNPAQLGISTQGVTLIERQGVWHIVDFVGESHYPYPQDFIEEARAIGVSRKLPRTSEFAKLTPESTLILIHPKARLKNVLEAATYAAGWRCPCGHSHPATDPCAGWHGYAPTPTLPGTLKRQLKRTTYEVKPMLLDAPELKFTPAYFMRVPISNLSVIRNKDGSVNQQSRGLANKSRLPVIDTDS</sequence>
<gene>
    <name evidence="2" type="ORF">Dalu01_02256</name>
</gene>
<proteinExistence type="predicted"/>
<dbReference type="EMBL" id="BAABRV010000005">
    <property type="protein sequence ID" value="GAA5533848.1"/>
    <property type="molecule type" value="Genomic_DNA"/>
</dbReference>
<dbReference type="RefSeq" id="WP_345454632.1">
    <property type="nucleotide sequence ID" value="NZ_BAABRV010000005.1"/>
</dbReference>
<accession>A0ABP9XG37</accession>
<organism evidence="2 3">
    <name type="scientific">Deinococcus aluminii</name>
    <dbReference type="NCBI Taxonomy" id="1656885"/>
    <lineage>
        <taxon>Bacteria</taxon>
        <taxon>Thermotogati</taxon>
        <taxon>Deinococcota</taxon>
        <taxon>Deinococci</taxon>
        <taxon>Deinococcales</taxon>
        <taxon>Deinococcaceae</taxon>
        <taxon>Deinococcus</taxon>
    </lineage>
</organism>
<dbReference type="Proteomes" id="UP001404956">
    <property type="component" value="Unassembled WGS sequence"/>
</dbReference>
<reference evidence="2 3" key="1">
    <citation type="submission" date="2024-02" db="EMBL/GenBank/DDBJ databases">
        <title>Deinococcus aluminii NBRC 112889.</title>
        <authorList>
            <person name="Ichikawa N."/>
            <person name="Katano-Makiyama Y."/>
            <person name="Hidaka K."/>
        </authorList>
    </citation>
    <scope>NUCLEOTIDE SEQUENCE [LARGE SCALE GENOMIC DNA]</scope>
    <source>
        <strain evidence="2 3">NBRC 112889</strain>
    </source>
</reference>
<protein>
    <submittedName>
        <fullName evidence="2">Uncharacterized protein</fullName>
    </submittedName>
</protein>